<accession>A0A429XV08</accession>
<reference evidence="4" key="1">
    <citation type="submission" date="2018-12" db="EMBL/GenBank/DDBJ databases">
        <authorList>
            <person name="Sun L."/>
            <person name="Chen Z."/>
        </authorList>
    </citation>
    <scope>NUCLEOTIDE SEQUENCE [LARGE SCALE GENOMIC DNA]</scope>
    <source>
        <strain evidence="4">3-2-2</strain>
    </source>
</reference>
<comment type="similarity">
    <text evidence="1 2">Belongs to the small heat shock protein (HSP20) family.</text>
</comment>
<proteinExistence type="inferred from homology"/>
<dbReference type="InterPro" id="IPR031107">
    <property type="entry name" value="Small_HSP"/>
</dbReference>
<dbReference type="AlphaFoldDB" id="A0A429XV08"/>
<protein>
    <submittedName>
        <fullName evidence="4">Hsp20/alpha crystallin family protein</fullName>
    </submittedName>
</protein>
<dbReference type="CDD" id="cd06464">
    <property type="entry name" value="ACD_sHsps-like"/>
    <property type="match status" value="1"/>
</dbReference>
<dbReference type="PROSITE" id="PS01031">
    <property type="entry name" value="SHSP"/>
    <property type="match status" value="1"/>
</dbReference>
<evidence type="ECO:0000256" key="2">
    <source>
        <dbReference type="RuleBase" id="RU003616"/>
    </source>
</evidence>
<evidence type="ECO:0000313" key="4">
    <source>
        <dbReference type="EMBL" id="RST72021.1"/>
    </source>
</evidence>
<dbReference type="InterPro" id="IPR002068">
    <property type="entry name" value="A-crystallin/Hsp20_dom"/>
</dbReference>
<dbReference type="EMBL" id="QYTV02000010">
    <property type="protein sequence ID" value="RST72021.1"/>
    <property type="molecule type" value="Genomic_DNA"/>
</dbReference>
<keyword evidence="5" id="KW-1185">Reference proteome</keyword>
<dbReference type="Pfam" id="PF00011">
    <property type="entry name" value="HSP20"/>
    <property type="match status" value="1"/>
</dbReference>
<comment type="caution">
    <text evidence="4">The sequence shown here is derived from an EMBL/GenBank/DDBJ whole genome shotgun (WGS) entry which is preliminary data.</text>
</comment>
<dbReference type="PANTHER" id="PTHR11527">
    <property type="entry name" value="HEAT-SHOCK PROTEIN 20 FAMILY MEMBER"/>
    <property type="match status" value="1"/>
</dbReference>
<organism evidence="4 5">
    <name type="scientific">Siminovitchia acidinfaciens</name>
    <dbReference type="NCBI Taxonomy" id="2321395"/>
    <lineage>
        <taxon>Bacteria</taxon>
        <taxon>Bacillati</taxon>
        <taxon>Bacillota</taxon>
        <taxon>Bacilli</taxon>
        <taxon>Bacillales</taxon>
        <taxon>Bacillaceae</taxon>
        <taxon>Siminovitchia</taxon>
    </lineage>
</organism>
<feature type="domain" description="SHSP" evidence="3">
    <location>
        <begin position="47"/>
        <end position="154"/>
    </location>
</feature>
<evidence type="ECO:0000313" key="5">
    <source>
        <dbReference type="Proteomes" id="UP000287156"/>
    </source>
</evidence>
<evidence type="ECO:0000256" key="1">
    <source>
        <dbReference type="PROSITE-ProRule" id="PRU00285"/>
    </source>
</evidence>
<sequence>MQLEFDKLKKWMEVTQKYQNGKFWDMVFDEHPPGETDLEEEDELEERPASLKYPQTDIFLTEQEVILLMEIPGAKKEDISLTVSGSRLVVRGDLQPPLINGVTVQNERLYGEFQREIDLPEPAESKNMMARFENGLLVISYPRSFIREENIIIR</sequence>
<evidence type="ECO:0000259" key="3">
    <source>
        <dbReference type="PROSITE" id="PS01031"/>
    </source>
</evidence>
<dbReference type="Proteomes" id="UP000287156">
    <property type="component" value="Unassembled WGS sequence"/>
</dbReference>
<dbReference type="SUPFAM" id="SSF49764">
    <property type="entry name" value="HSP20-like chaperones"/>
    <property type="match status" value="1"/>
</dbReference>
<dbReference type="InterPro" id="IPR008978">
    <property type="entry name" value="HSP20-like_chaperone"/>
</dbReference>
<dbReference type="Gene3D" id="2.60.40.790">
    <property type="match status" value="1"/>
</dbReference>
<dbReference type="OrthoDB" id="9811615at2"/>
<name>A0A429XV08_9BACI</name>
<gene>
    <name evidence="4" type="ORF">D4T97_017320</name>
</gene>